<feature type="transmembrane region" description="Helical" evidence="1">
    <location>
        <begin position="7"/>
        <end position="27"/>
    </location>
</feature>
<evidence type="ECO:0008006" key="4">
    <source>
        <dbReference type="Google" id="ProtNLM"/>
    </source>
</evidence>
<name>A0A5R8M5G9_9FLAO</name>
<dbReference type="AlphaFoldDB" id="A0A5R8M5G9"/>
<keyword evidence="3" id="KW-1185">Reference proteome</keyword>
<evidence type="ECO:0000313" key="2">
    <source>
        <dbReference type="EMBL" id="TLF44806.1"/>
    </source>
</evidence>
<dbReference type="OrthoDB" id="840428at2"/>
<keyword evidence="1" id="KW-1133">Transmembrane helix</keyword>
<dbReference type="RefSeq" id="WP_125223376.1">
    <property type="nucleotide sequence ID" value="NZ_VBUK01000004.1"/>
</dbReference>
<reference evidence="2 3" key="1">
    <citation type="journal article" date="2017" name="Int. J. Syst. Evol. Microbiol.">
        <title>Maripseudobacter aurantiacus gen. nov., sp. nov., a novel member of the family Flavobacteriaceae isolated from a sedimentation basin.</title>
        <authorList>
            <person name="Chen C."/>
            <person name="Su Y."/>
            <person name="Tao T."/>
            <person name="Fu G."/>
            <person name="Zhang C."/>
            <person name="Sun C."/>
            <person name="Zhang X."/>
            <person name="Wu M."/>
        </authorList>
    </citation>
    <scope>NUCLEOTIDE SEQUENCE [LARGE SCALE GENOMIC DNA]</scope>
    <source>
        <strain evidence="3">CDA4</strain>
    </source>
</reference>
<evidence type="ECO:0000256" key="1">
    <source>
        <dbReference type="SAM" id="Phobius"/>
    </source>
</evidence>
<dbReference type="Proteomes" id="UP000308382">
    <property type="component" value="Unassembled WGS sequence"/>
</dbReference>
<sequence>MKLIRTIGFGILIWIIGVNLYALSFYLPILEDTEKQANIWLSIIIIPVVWFCSKLYFKKGVTLHGLWAGLIFFGVSAILDALITVPFTVLPYGGTYADFFIDFGFWFIGLEFMATTYVYWHAKVRSKISIGNYQ</sequence>
<accession>A0A5R8M5G9</accession>
<keyword evidence="1" id="KW-0472">Membrane</keyword>
<evidence type="ECO:0000313" key="3">
    <source>
        <dbReference type="Proteomes" id="UP000308382"/>
    </source>
</evidence>
<organism evidence="2 3">
    <name type="scientific">Maribacter aurantiacus</name>
    <dbReference type="NCBI Taxonomy" id="1882343"/>
    <lineage>
        <taxon>Bacteria</taxon>
        <taxon>Pseudomonadati</taxon>
        <taxon>Bacteroidota</taxon>
        <taxon>Flavobacteriia</taxon>
        <taxon>Flavobacteriales</taxon>
        <taxon>Flavobacteriaceae</taxon>
        <taxon>Maribacter</taxon>
    </lineage>
</organism>
<feature type="transmembrane region" description="Helical" evidence="1">
    <location>
        <begin position="39"/>
        <end position="57"/>
    </location>
</feature>
<comment type="caution">
    <text evidence="2">The sequence shown here is derived from an EMBL/GenBank/DDBJ whole genome shotgun (WGS) entry which is preliminary data.</text>
</comment>
<dbReference type="EMBL" id="VBUK01000004">
    <property type="protein sequence ID" value="TLF44806.1"/>
    <property type="molecule type" value="Genomic_DNA"/>
</dbReference>
<feature type="transmembrane region" description="Helical" evidence="1">
    <location>
        <begin position="66"/>
        <end position="87"/>
    </location>
</feature>
<proteinExistence type="predicted"/>
<gene>
    <name evidence="2" type="ORF">FEK29_08550</name>
</gene>
<feature type="transmembrane region" description="Helical" evidence="1">
    <location>
        <begin position="99"/>
        <end position="120"/>
    </location>
</feature>
<keyword evidence="1" id="KW-0812">Transmembrane</keyword>
<protein>
    <recommendedName>
        <fullName evidence="4">DUF5367 domain-containing protein</fullName>
    </recommendedName>
</protein>